<comment type="caution">
    <text evidence="2">The sequence shown here is derived from an EMBL/GenBank/DDBJ whole genome shotgun (WGS) entry which is preliminary data.</text>
</comment>
<accession>A0ABP4X5Q2</accession>
<feature type="region of interest" description="Disordered" evidence="1">
    <location>
        <begin position="329"/>
        <end position="352"/>
    </location>
</feature>
<keyword evidence="3" id="KW-1185">Reference proteome</keyword>
<evidence type="ECO:0000256" key="1">
    <source>
        <dbReference type="SAM" id="MobiDB-lite"/>
    </source>
</evidence>
<evidence type="ECO:0000313" key="2">
    <source>
        <dbReference type="EMBL" id="GAA1768408.1"/>
    </source>
</evidence>
<gene>
    <name evidence="2" type="ORF">GCM10009747_31590</name>
</gene>
<sequence>MVDHLKPELAFRQEIDRLWRAVRALGNATPLASSSIGRGGIRIYDGGIITVENGGISVIGWIDVSGEIRIAGTLRGTGDIVWTGDASFSGDTTIGGNLDVTGATAISGTLDVTGATTLQALVTLLNDLRVQGGGKITITGGPSPITLQNGTLSFGTGAQLDADGGGARLVASGGSGPRAFAFPGSVGMQHSLGHSVIVTGTQTTIEGGLQAFGNKSFVMEPPTKPGKLLRHGSTESPVSGIEYWGEAELDDDGNARVELPEYFEALAKPKGRIVLVSPVDELFWVAASRIKDGAFTAKGQPGGTFSWLVKAERYGGDFDLESDIDANDLTGTIDSQPLRRRTVADPTEGEAP</sequence>
<dbReference type="RefSeq" id="WP_232499279.1">
    <property type="nucleotide sequence ID" value="NZ_BAAANH010000007.1"/>
</dbReference>
<proteinExistence type="predicted"/>
<evidence type="ECO:0008006" key="4">
    <source>
        <dbReference type="Google" id="ProtNLM"/>
    </source>
</evidence>
<dbReference type="EMBL" id="BAAANH010000007">
    <property type="protein sequence ID" value="GAA1768408.1"/>
    <property type="molecule type" value="Genomic_DNA"/>
</dbReference>
<name>A0ABP4X5Q2_9MICO</name>
<evidence type="ECO:0000313" key="3">
    <source>
        <dbReference type="Proteomes" id="UP001500506"/>
    </source>
</evidence>
<reference evidence="3" key="1">
    <citation type="journal article" date="2019" name="Int. J. Syst. Evol. Microbiol.">
        <title>The Global Catalogue of Microorganisms (GCM) 10K type strain sequencing project: providing services to taxonomists for standard genome sequencing and annotation.</title>
        <authorList>
            <consortium name="The Broad Institute Genomics Platform"/>
            <consortium name="The Broad Institute Genome Sequencing Center for Infectious Disease"/>
            <person name="Wu L."/>
            <person name="Ma J."/>
        </authorList>
    </citation>
    <scope>NUCLEOTIDE SEQUENCE [LARGE SCALE GENOMIC DNA]</scope>
    <source>
        <strain evidence="3">JCM 14319</strain>
    </source>
</reference>
<protein>
    <recommendedName>
        <fullName evidence="4">Polymer-forming cytoskeletal protein</fullName>
    </recommendedName>
</protein>
<dbReference type="Proteomes" id="UP001500506">
    <property type="component" value="Unassembled WGS sequence"/>
</dbReference>
<organism evidence="2 3">
    <name type="scientific">Agromyces humatus</name>
    <dbReference type="NCBI Taxonomy" id="279573"/>
    <lineage>
        <taxon>Bacteria</taxon>
        <taxon>Bacillati</taxon>
        <taxon>Actinomycetota</taxon>
        <taxon>Actinomycetes</taxon>
        <taxon>Micrococcales</taxon>
        <taxon>Microbacteriaceae</taxon>
        <taxon>Agromyces</taxon>
    </lineage>
</organism>